<sequence length="104" mass="11438">RTETFKQLWPSLYFYPRASCPVGKQTFSPGPESGAGVGSEPLQSAIRVGVFSPVPCGFGSESSLASSDPTRFRGIYSPPWDGLLVSTNCLLWLRKWLTLWVRIG</sequence>
<protein>
    <submittedName>
        <fullName evidence="1">Uncharacterized protein</fullName>
    </submittedName>
</protein>
<reference evidence="1" key="1">
    <citation type="submission" date="2016-12" db="EMBL/GenBank/DDBJ databases">
        <title>The genomes of Aspergillus section Nigri reveals drivers in fungal speciation.</title>
        <authorList>
            <consortium name="DOE Joint Genome Institute"/>
            <person name="Vesth T.C."/>
            <person name="Nybo J."/>
            <person name="Theobald S."/>
            <person name="Brandl J."/>
            <person name="Frisvad J.C."/>
            <person name="Nielsen K.F."/>
            <person name="Lyhne E.K."/>
            <person name="Kogle M.E."/>
            <person name="Kuo A."/>
            <person name="Riley R."/>
            <person name="Clum A."/>
            <person name="Nolan M."/>
            <person name="Lipzen A."/>
            <person name="Salamov A."/>
            <person name="Henrissat B."/>
            <person name="Wiebenga A."/>
            <person name="De vries R.P."/>
            <person name="Grigoriev I.V."/>
            <person name="Mortensen U.H."/>
            <person name="Andersen M.R."/>
            <person name="Baker S.E."/>
        </authorList>
    </citation>
    <scope>NUCLEOTIDE SEQUENCE</scope>
    <source>
        <strain evidence="1">CBS 122712</strain>
    </source>
</reference>
<accession>A0A317ULI4</accession>
<evidence type="ECO:0000313" key="1">
    <source>
        <dbReference type="EMBL" id="PWY62335.1"/>
    </source>
</evidence>
<feature type="non-terminal residue" evidence="1">
    <location>
        <position position="1"/>
    </location>
</feature>
<dbReference type="Proteomes" id="UP000246171">
    <property type="component" value="Unassembled WGS sequence"/>
</dbReference>
<keyword evidence="2" id="KW-1185">Reference proteome</keyword>
<dbReference type="GeneID" id="37049997"/>
<organism evidence="1 2">
    <name type="scientific">Aspergillus eucalypticola (strain CBS 122712 / IBT 29274)</name>
    <dbReference type="NCBI Taxonomy" id="1448314"/>
    <lineage>
        <taxon>Eukaryota</taxon>
        <taxon>Fungi</taxon>
        <taxon>Dikarya</taxon>
        <taxon>Ascomycota</taxon>
        <taxon>Pezizomycotina</taxon>
        <taxon>Eurotiomycetes</taxon>
        <taxon>Eurotiomycetidae</taxon>
        <taxon>Eurotiales</taxon>
        <taxon>Aspergillaceae</taxon>
        <taxon>Aspergillus</taxon>
        <taxon>Aspergillus subgen. Circumdati</taxon>
    </lineage>
</organism>
<name>A0A317ULI4_ASPEC</name>
<comment type="caution">
    <text evidence="1">The sequence shown here is derived from an EMBL/GenBank/DDBJ whole genome shotgun (WGS) entry which is preliminary data.</text>
</comment>
<dbReference type="VEuPathDB" id="FungiDB:BO83DRAFT_326272"/>
<gene>
    <name evidence="1" type="ORF">BO83DRAFT_326272</name>
</gene>
<proteinExistence type="predicted"/>
<dbReference type="RefSeq" id="XP_025382254.1">
    <property type="nucleotide sequence ID" value="XM_025528035.1"/>
</dbReference>
<dbReference type="EMBL" id="MSFU01000046">
    <property type="protein sequence ID" value="PWY62335.1"/>
    <property type="molecule type" value="Genomic_DNA"/>
</dbReference>
<dbReference type="AlphaFoldDB" id="A0A317ULI4"/>
<evidence type="ECO:0000313" key="2">
    <source>
        <dbReference type="Proteomes" id="UP000246171"/>
    </source>
</evidence>